<comment type="caution">
    <text evidence="2">The sequence shown here is derived from an EMBL/GenBank/DDBJ whole genome shotgun (WGS) entry which is preliminary data.</text>
</comment>
<evidence type="ECO:0000256" key="1">
    <source>
        <dbReference type="SAM" id="Phobius"/>
    </source>
</evidence>
<keyword evidence="1" id="KW-0812">Transmembrane</keyword>
<keyword evidence="1" id="KW-1133">Transmembrane helix</keyword>
<protein>
    <submittedName>
        <fullName evidence="2">Variable surface protein</fullName>
    </submittedName>
</protein>
<keyword evidence="3" id="KW-1185">Reference proteome</keyword>
<dbReference type="OrthoDB" id="386822at2759"/>
<feature type="transmembrane region" description="Helical" evidence="1">
    <location>
        <begin position="218"/>
        <end position="240"/>
    </location>
</feature>
<dbReference type="RefSeq" id="XP_028546784.1">
    <property type="nucleotide sequence ID" value="XM_028690983.1"/>
</dbReference>
<dbReference type="AlphaFoldDB" id="A0A1Y1JRU3"/>
<reference evidence="3" key="1">
    <citation type="submission" date="2017-04" db="EMBL/GenBank/DDBJ databases">
        <title>Plasmodium gonderi genome.</title>
        <authorList>
            <person name="Arisue N."/>
            <person name="Honma H."/>
            <person name="Kawai S."/>
            <person name="Tougan T."/>
            <person name="Tanabe K."/>
            <person name="Horii T."/>
        </authorList>
    </citation>
    <scope>NUCLEOTIDE SEQUENCE [LARGE SCALE GENOMIC DNA]</scope>
    <source>
        <strain evidence="3">ATCC 30045</strain>
    </source>
</reference>
<organism evidence="2 3">
    <name type="scientific">Plasmodium gonderi</name>
    <dbReference type="NCBI Taxonomy" id="77519"/>
    <lineage>
        <taxon>Eukaryota</taxon>
        <taxon>Sar</taxon>
        <taxon>Alveolata</taxon>
        <taxon>Apicomplexa</taxon>
        <taxon>Aconoidasida</taxon>
        <taxon>Haemosporida</taxon>
        <taxon>Plasmodiidae</taxon>
        <taxon>Plasmodium</taxon>
        <taxon>Plasmodium (Plasmodium)</taxon>
    </lineage>
</organism>
<accession>A0A1Y1JRU3</accession>
<evidence type="ECO:0000313" key="2">
    <source>
        <dbReference type="EMBL" id="GAW84195.1"/>
    </source>
</evidence>
<keyword evidence="1" id="KW-0472">Membrane</keyword>
<gene>
    <name evidence="2" type="ORF">PGO_001635</name>
</gene>
<sequence>MEDNIVRLNYNDMRYRYRFLHEFSYWEECIQNKNRDDYGTTYNSYCSSMKDVYKGNNETVFINEICPKSFSYFFDMYFSGNYANYREAGCRYFLYWLYHIMKKHNCSNDTVEIYKTLINKFVHIYGPTTSYCTDYMNKLKNEQLEDLIFLYNTYKCVKNIQTHDVSQDNREYCDILKKIINENPTPIVQRVCDMAESQKSSTKKNNIQEIECSCRSNILNTIATTIIITLLILFFLLFLFKYTSYGSLLRQRIKWIRKKLDNISNIRNTMKPIEVPTNIFNSRIYDMLYNQS</sequence>
<evidence type="ECO:0000313" key="3">
    <source>
        <dbReference type="Proteomes" id="UP000195521"/>
    </source>
</evidence>
<dbReference type="GeneID" id="39745003"/>
<name>A0A1Y1JRU3_PLAGO</name>
<proteinExistence type="predicted"/>
<dbReference type="Proteomes" id="UP000195521">
    <property type="component" value="Unassembled WGS sequence"/>
</dbReference>
<dbReference type="EMBL" id="BDQF01000165">
    <property type="protein sequence ID" value="GAW84195.1"/>
    <property type="molecule type" value="Genomic_DNA"/>
</dbReference>